<feature type="compositionally biased region" description="Low complexity" evidence="1">
    <location>
        <begin position="142"/>
        <end position="172"/>
    </location>
</feature>
<organism evidence="2 3">
    <name type="scientific">Dacryopinax primogenitus (strain DJM 731)</name>
    <name type="common">Brown rot fungus</name>
    <dbReference type="NCBI Taxonomy" id="1858805"/>
    <lineage>
        <taxon>Eukaryota</taxon>
        <taxon>Fungi</taxon>
        <taxon>Dikarya</taxon>
        <taxon>Basidiomycota</taxon>
        <taxon>Agaricomycotina</taxon>
        <taxon>Dacrymycetes</taxon>
        <taxon>Dacrymycetales</taxon>
        <taxon>Dacrymycetaceae</taxon>
        <taxon>Dacryopinax</taxon>
    </lineage>
</organism>
<feature type="compositionally biased region" description="Low complexity" evidence="1">
    <location>
        <begin position="61"/>
        <end position="85"/>
    </location>
</feature>
<dbReference type="RefSeq" id="XP_040625140.1">
    <property type="nucleotide sequence ID" value="XM_040769195.1"/>
</dbReference>
<sequence>MSSPKRRQPPPMQLQLQPDVPSSPSSPSRTPVPYTPPRPGQKPLLLAEKHLQRPKTRRWVPATPWTPSTPSTSELTTPPLTLDSPYGHDYGHAQQPAYGQATYPLLPSPVICSPERTERRISEEDDLPPLSHLHTHAHSKAPSSPSSSCSSRSSSPPNTPSSGRSTPTSVSTKETSSPFELTPIPRSPSYLAFVQHQTPSRRPTGEYITPPSVSLLRPTTFWKNAYRTALGLPSDAPSSQLVRSSSFIVAGRQLDDLSTREDLGVLCVTPRREFDREVVLLPQGGY</sequence>
<dbReference type="Proteomes" id="UP000030653">
    <property type="component" value="Unassembled WGS sequence"/>
</dbReference>
<feature type="region of interest" description="Disordered" evidence="1">
    <location>
        <begin position="1"/>
        <end position="184"/>
    </location>
</feature>
<accession>M5G3A9</accession>
<gene>
    <name evidence="2" type="ORF">DACRYDRAFT_111212</name>
</gene>
<keyword evidence="3" id="KW-1185">Reference proteome</keyword>
<evidence type="ECO:0000256" key="1">
    <source>
        <dbReference type="SAM" id="MobiDB-lite"/>
    </source>
</evidence>
<evidence type="ECO:0000313" key="2">
    <source>
        <dbReference type="EMBL" id="EJT98242.1"/>
    </source>
</evidence>
<dbReference type="OrthoDB" id="3269515at2759"/>
<feature type="compositionally biased region" description="Low complexity" evidence="1">
    <location>
        <begin position="13"/>
        <end position="32"/>
    </location>
</feature>
<dbReference type="HOGENOM" id="CLU_973247_0_0_1"/>
<dbReference type="GeneID" id="63684257"/>
<evidence type="ECO:0000313" key="3">
    <source>
        <dbReference type="Proteomes" id="UP000030653"/>
    </source>
</evidence>
<protein>
    <submittedName>
        <fullName evidence="2">Uncharacterized protein</fullName>
    </submittedName>
</protein>
<reference evidence="2 3" key="1">
    <citation type="journal article" date="2012" name="Science">
        <title>The Paleozoic origin of enzymatic lignin decomposition reconstructed from 31 fungal genomes.</title>
        <authorList>
            <person name="Floudas D."/>
            <person name="Binder M."/>
            <person name="Riley R."/>
            <person name="Barry K."/>
            <person name="Blanchette R.A."/>
            <person name="Henrissat B."/>
            <person name="Martinez A.T."/>
            <person name="Otillar R."/>
            <person name="Spatafora J.W."/>
            <person name="Yadav J.S."/>
            <person name="Aerts A."/>
            <person name="Benoit I."/>
            <person name="Boyd A."/>
            <person name="Carlson A."/>
            <person name="Copeland A."/>
            <person name="Coutinho P.M."/>
            <person name="de Vries R.P."/>
            <person name="Ferreira P."/>
            <person name="Findley K."/>
            <person name="Foster B."/>
            <person name="Gaskell J."/>
            <person name="Glotzer D."/>
            <person name="Gorecki P."/>
            <person name="Heitman J."/>
            <person name="Hesse C."/>
            <person name="Hori C."/>
            <person name="Igarashi K."/>
            <person name="Jurgens J.A."/>
            <person name="Kallen N."/>
            <person name="Kersten P."/>
            <person name="Kohler A."/>
            <person name="Kuees U."/>
            <person name="Kumar T.K.A."/>
            <person name="Kuo A."/>
            <person name="LaButti K."/>
            <person name="Larrondo L.F."/>
            <person name="Lindquist E."/>
            <person name="Ling A."/>
            <person name="Lombard V."/>
            <person name="Lucas S."/>
            <person name="Lundell T."/>
            <person name="Martin R."/>
            <person name="McLaughlin D.J."/>
            <person name="Morgenstern I."/>
            <person name="Morin E."/>
            <person name="Murat C."/>
            <person name="Nagy L.G."/>
            <person name="Nolan M."/>
            <person name="Ohm R.A."/>
            <person name="Patyshakuliyeva A."/>
            <person name="Rokas A."/>
            <person name="Ruiz-Duenas F.J."/>
            <person name="Sabat G."/>
            <person name="Salamov A."/>
            <person name="Samejima M."/>
            <person name="Schmutz J."/>
            <person name="Slot J.C."/>
            <person name="St John F."/>
            <person name="Stenlid J."/>
            <person name="Sun H."/>
            <person name="Sun S."/>
            <person name="Syed K."/>
            <person name="Tsang A."/>
            <person name="Wiebenga A."/>
            <person name="Young D."/>
            <person name="Pisabarro A."/>
            <person name="Eastwood D.C."/>
            <person name="Martin F."/>
            <person name="Cullen D."/>
            <person name="Grigoriev I.V."/>
            <person name="Hibbett D.S."/>
        </authorList>
    </citation>
    <scope>NUCLEOTIDE SEQUENCE [LARGE SCALE GENOMIC DNA]</scope>
    <source>
        <strain evidence="2 3">DJM-731 SS1</strain>
    </source>
</reference>
<dbReference type="EMBL" id="JH795874">
    <property type="protein sequence ID" value="EJT98242.1"/>
    <property type="molecule type" value="Genomic_DNA"/>
</dbReference>
<name>M5G3A9_DACPD</name>
<proteinExistence type="predicted"/>
<dbReference type="AlphaFoldDB" id="M5G3A9"/>